<proteinExistence type="predicted"/>
<reference evidence="1 2" key="1">
    <citation type="journal article" date="2015" name="Infect. Genet. Evol.">
        <title>Genomic sequences of six botulinum neurotoxin-producing strains representing three clostridial species illustrate the mobility and diversity of botulinum neurotoxin genes.</title>
        <authorList>
            <person name="Smith T.J."/>
            <person name="Hill K.K."/>
            <person name="Xie G."/>
            <person name="Foley B.T."/>
            <person name="Williamson C.H."/>
            <person name="Foster J.T."/>
            <person name="Johnson S.L."/>
            <person name="Chertkov O."/>
            <person name="Teshima H."/>
            <person name="Gibbons H.S."/>
            <person name="Johnsky L.A."/>
            <person name="Karavis M.A."/>
            <person name="Smith L.A."/>
        </authorList>
    </citation>
    <scope>NUCLEOTIDE SEQUENCE [LARGE SCALE GENOMIC DNA]</scope>
    <source>
        <strain evidence="1 2">CDC 2741</strain>
    </source>
</reference>
<dbReference type="RefSeq" id="WP_039636210.1">
    <property type="nucleotide sequence ID" value="NZ_AYSO01000020.1"/>
</dbReference>
<dbReference type="AlphaFoldDB" id="A0A0C1QVQ6"/>
<organism evidence="1 2">
    <name type="scientific">Clostridium argentinense CDC 2741</name>
    <dbReference type="NCBI Taxonomy" id="1418104"/>
    <lineage>
        <taxon>Bacteria</taxon>
        <taxon>Bacillati</taxon>
        <taxon>Bacillota</taxon>
        <taxon>Clostridia</taxon>
        <taxon>Eubacteriales</taxon>
        <taxon>Clostridiaceae</taxon>
        <taxon>Clostridium</taxon>
    </lineage>
</organism>
<dbReference type="InterPro" id="IPR041881">
    <property type="entry name" value="PqqD_sf"/>
</dbReference>
<dbReference type="InterPro" id="IPR008792">
    <property type="entry name" value="PQQD"/>
</dbReference>
<comment type="caution">
    <text evidence="1">The sequence shown here is derived from an EMBL/GenBank/DDBJ whole genome shotgun (WGS) entry which is preliminary data.</text>
</comment>
<dbReference type="Gene3D" id="1.10.10.1150">
    <property type="entry name" value="Coenzyme PQQ synthesis protein D (PqqD)"/>
    <property type="match status" value="1"/>
</dbReference>
<protein>
    <submittedName>
        <fullName evidence="1">Coenzyme PQQ synthesis D family protein</fullName>
    </submittedName>
</protein>
<name>A0A0C1QVQ6_9CLOT</name>
<evidence type="ECO:0000313" key="1">
    <source>
        <dbReference type="EMBL" id="KIE45052.1"/>
    </source>
</evidence>
<sequence length="82" mass="9588">MISKEICWSYTNTGINIIDNKNNKTIVLDKNGAMIFDLLSKKYDIDNIIINLVNQFGKEFETQIKKDVHSFIQDMRHLEILV</sequence>
<dbReference type="Pfam" id="PF05402">
    <property type="entry name" value="PqqD"/>
    <property type="match status" value="1"/>
</dbReference>
<dbReference type="Proteomes" id="UP000031366">
    <property type="component" value="Unassembled WGS sequence"/>
</dbReference>
<keyword evidence="2" id="KW-1185">Reference proteome</keyword>
<evidence type="ECO:0000313" key="2">
    <source>
        <dbReference type="Proteomes" id="UP000031366"/>
    </source>
</evidence>
<dbReference type="EMBL" id="AYSO01000020">
    <property type="protein sequence ID" value="KIE45052.1"/>
    <property type="molecule type" value="Genomic_DNA"/>
</dbReference>
<gene>
    <name evidence="1" type="ORF">U732_384</name>
</gene>
<dbReference type="STRING" id="29341.RSJ17_04720"/>
<accession>A0A0C1QVQ6</accession>